<dbReference type="Proteomes" id="UP000242699">
    <property type="component" value="Unassembled WGS sequence"/>
</dbReference>
<proteinExistence type="inferred from homology"/>
<dbReference type="PANTHER" id="PTHR43133:SF51">
    <property type="entry name" value="RNA POLYMERASE SIGMA FACTOR"/>
    <property type="match status" value="1"/>
</dbReference>
<protein>
    <recommendedName>
        <fullName evidence="9">Sigma-70 family RNA polymerase sigma factor</fullName>
    </recommendedName>
</protein>
<dbReference type="Gene3D" id="1.10.10.10">
    <property type="entry name" value="Winged helix-like DNA-binding domain superfamily/Winged helix DNA-binding domain"/>
    <property type="match status" value="1"/>
</dbReference>
<keyword evidence="2" id="KW-0805">Transcription regulation</keyword>
<evidence type="ECO:0008006" key="9">
    <source>
        <dbReference type="Google" id="ProtNLM"/>
    </source>
</evidence>
<dbReference type="AlphaFoldDB" id="A0A2T2X925"/>
<organism evidence="7 8">
    <name type="scientific">Sulfobacillus benefaciens</name>
    <dbReference type="NCBI Taxonomy" id="453960"/>
    <lineage>
        <taxon>Bacteria</taxon>
        <taxon>Bacillati</taxon>
        <taxon>Bacillota</taxon>
        <taxon>Clostridia</taxon>
        <taxon>Eubacteriales</taxon>
        <taxon>Clostridiales Family XVII. Incertae Sedis</taxon>
        <taxon>Sulfobacillus</taxon>
    </lineage>
</organism>
<evidence type="ECO:0000259" key="6">
    <source>
        <dbReference type="Pfam" id="PF08281"/>
    </source>
</evidence>
<dbReference type="GO" id="GO:0006352">
    <property type="term" value="P:DNA-templated transcription initiation"/>
    <property type="evidence" value="ECO:0007669"/>
    <property type="project" value="InterPro"/>
</dbReference>
<dbReference type="InterPro" id="IPR036388">
    <property type="entry name" value="WH-like_DNA-bd_sf"/>
</dbReference>
<dbReference type="PANTHER" id="PTHR43133">
    <property type="entry name" value="RNA POLYMERASE ECF-TYPE SIGMA FACTO"/>
    <property type="match status" value="1"/>
</dbReference>
<dbReference type="EMBL" id="PXYT01000005">
    <property type="protein sequence ID" value="PSR30957.1"/>
    <property type="molecule type" value="Genomic_DNA"/>
</dbReference>
<dbReference type="Pfam" id="PF04542">
    <property type="entry name" value="Sigma70_r2"/>
    <property type="match status" value="1"/>
</dbReference>
<sequence length="207" mass="24877">MSQVTPKLSARKIPYRKPFRLSFRYTHERKEEDVLVADMKRQDDELWARLIHDYGDPLIRFAHSYVHDLDTAQDIVQEVLIRGYRQQQKYPHKPFHAGWLYRVARNLAIDVLRKRQREKPVADLPARLLARESDMTLVTDVEETLRQLTARERDTLWLFYYQEWSITAIAQHHHTTDAVIKGRLYRARKHFLRLWKEEPDESPGTFQ</sequence>
<dbReference type="InterPro" id="IPR014284">
    <property type="entry name" value="RNA_pol_sigma-70_dom"/>
</dbReference>
<feature type="domain" description="RNA polymerase sigma factor 70 region 4 type 2" evidence="6">
    <location>
        <begin position="141"/>
        <end position="190"/>
    </location>
</feature>
<dbReference type="GO" id="GO:0016987">
    <property type="term" value="F:sigma factor activity"/>
    <property type="evidence" value="ECO:0007669"/>
    <property type="project" value="UniProtKB-KW"/>
</dbReference>
<dbReference type="InterPro" id="IPR013249">
    <property type="entry name" value="RNA_pol_sigma70_r4_t2"/>
</dbReference>
<evidence type="ECO:0000313" key="7">
    <source>
        <dbReference type="EMBL" id="PSR30957.1"/>
    </source>
</evidence>
<dbReference type="SUPFAM" id="SSF88659">
    <property type="entry name" value="Sigma3 and sigma4 domains of RNA polymerase sigma factors"/>
    <property type="match status" value="1"/>
</dbReference>
<gene>
    <name evidence="7" type="ORF">C7B43_03640</name>
</gene>
<evidence type="ECO:0000313" key="8">
    <source>
        <dbReference type="Proteomes" id="UP000242699"/>
    </source>
</evidence>
<dbReference type="Gene3D" id="1.10.1740.10">
    <property type="match status" value="1"/>
</dbReference>
<evidence type="ECO:0000259" key="5">
    <source>
        <dbReference type="Pfam" id="PF04542"/>
    </source>
</evidence>
<keyword evidence="3" id="KW-0731">Sigma factor</keyword>
<dbReference type="InterPro" id="IPR013325">
    <property type="entry name" value="RNA_pol_sigma_r2"/>
</dbReference>
<dbReference type="GO" id="GO:0003677">
    <property type="term" value="F:DNA binding"/>
    <property type="evidence" value="ECO:0007669"/>
    <property type="project" value="InterPro"/>
</dbReference>
<dbReference type="NCBIfam" id="TIGR02937">
    <property type="entry name" value="sigma70-ECF"/>
    <property type="match status" value="1"/>
</dbReference>
<evidence type="ECO:0000256" key="2">
    <source>
        <dbReference type="ARBA" id="ARBA00023015"/>
    </source>
</evidence>
<comment type="caution">
    <text evidence="7">The sequence shown here is derived from an EMBL/GenBank/DDBJ whole genome shotgun (WGS) entry which is preliminary data.</text>
</comment>
<name>A0A2T2X925_9FIRM</name>
<reference evidence="7 8" key="1">
    <citation type="journal article" date="2014" name="BMC Genomics">
        <title>Comparison of environmental and isolate Sulfobacillus genomes reveals diverse carbon, sulfur, nitrogen, and hydrogen metabolisms.</title>
        <authorList>
            <person name="Justice N.B."/>
            <person name="Norman A."/>
            <person name="Brown C.T."/>
            <person name="Singh A."/>
            <person name="Thomas B.C."/>
            <person name="Banfield J.F."/>
        </authorList>
    </citation>
    <scope>NUCLEOTIDE SEQUENCE [LARGE SCALE GENOMIC DNA]</scope>
    <source>
        <strain evidence="7">AMDSBA1</strain>
    </source>
</reference>
<evidence type="ECO:0000256" key="4">
    <source>
        <dbReference type="ARBA" id="ARBA00023163"/>
    </source>
</evidence>
<evidence type="ECO:0000256" key="1">
    <source>
        <dbReference type="ARBA" id="ARBA00010641"/>
    </source>
</evidence>
<dbReference type="InterPro" id="IPR039425">
    <property type="entry name" value="RNA_pol_sigma-70-like"/>
</dbReference>
<dbReference type="Pfam" id="PF08281">
    <property type="entry name" value="Sigma70_r4_2"/>
    <property type="match status" value="1"/>
</dbReference>
<dbReference type="SUPFAM" id="SSF88946">
    <property type="entry name" value="Sigma2 domain of RNA polymerase sigma factors"/>
    <property type="match status" value="1"/>
</dbReference>
<feature type="domain" description="RNA polymerase sigma-70 region 2" evidence="5">
    <location>
        <begin position="50"/>
        <end position="117"/>
    </location>
</feature>
<comment type="similarity">
    <text evidence="1">Belongs to the sigma-70 factor family. ECF subfamily.</text>
</comment>
<dbReference type="InterPro" id="IPR007627">
    <property type="entry name" value="RNA_pol_sigma70_r2"/>
</dbReference>
<keyword evidence="4" id="KW-0804">Transcription</keyword>
<accession>A0A2T2X925</accession>
<evidence type="ECO:0000256" key="3">
    <source>
        <dbReference type="ARBA" id="ARBA00023082"/>
    </source>
</evidence>
<dbReference type="InterPro" id="IPR013324">
    <property type="entry name" value="RNA_pol_sigma_r3/r4-like"/>
</dbReference>